<evidence type="ECO:0000313" key="3">
    <source>
        <dbReference type="Proteomes" id="UP000499080"/>
    </source>
</evidence>
<accession>A0A4Y2R9B2</accession>
<dbReference type="EMBL" id="BGPR01016245">
    <property type="protein sequence ID" value="GBN72347.1"/>
    <property type="molecule type" value="Genomic_DNA"/>
</dbReference>
<feature type="region of interest" description="Disordered" evidence="1">
    <location>
        <begin position="34"/>
        <end position="56"/>
    </location>
</feature>
<name>A0A4Y2R9B2_ARAVE</name>
<keyword evidence="3" id="KW-1185">Reference proteome</keyword>
<evidence type="ECO:0000256" key="1">
    <source>
        <dbReference type="SAM" id="MobiDB-lite"/>
    </source>
</evidence>
<comment type="caution">
    <text evidence="2">The sequence shown here is derived from an EMBL/GenBank/DDBJ whole genome shotgun (WGS) entry which is preliminary data.</text>
</comment>
<protein>
    <submittedName>
        <fullName evidence="2">Uncharacterized protein</fullName>
    </submittedName>
</protein>
<organism evidence="2 3">
    <name type="scientific">Araneus ventricosus</name>
    <name type="common">Orbweaver spider</name>
    <name type="synonym">Epeira ventricosa</name>
    <dbReference type="NCBI Taxonomy" id="182803"/>
    <lineage>
        <taxon>Eukaryota</taxon>
        <taxon>Metazoa</taxon>
        <taxon>Ecdysozoa</taxon>
        <taxon>Arthropoda</taxon>
        <taxon>Chelicerata</taxon>
        <taxon>Arachnida</taxon>
        <taxon>Araneae</taxon>
        <taxon>Araneomorphae</taxon>
        <taxon>Entelegynae</taxon>
        <taxon>Araneoidea</taxon>
        <taxon>Araneidae</taxon>
        <taxon>Araneus</taxon>
    </lineage>
</organism>
<proteinExistence type="predicted"/>
<reference evidence="2 3" key="1">
    <citation type="journal article" date="2019" name="Sci. Rep.">
        <title>Orb-weaving spider Araneus ventricosus genome elucidates the spidroin gene catalogue.</title>
        <authorList>
            <person name="Kono N."/>
            <person name="Nakamura H."/>
            <person name="Ohtoshi R."/>
            <person name="Moran D.A.P."/>
            <person name="Shinohara A."/>
            <person name="Yoshida Y."/>
            <person name="Fujiwara M."/>
            <person name="Mori M."/>
            <person name="Tomita M."/>
            <person name="Arakawa K."/>
        </authorList>
    </citation>
    <scope>NUCLEOTIDE SEQUENCE [LARGE SCALE GENOMIC DNA]</scope>
</reference>
<gene>
    <name evidence="2" type="ORF">AVEN_270944_1</name>
</gene>
<dbReference type="AlphaFoldDB" id="A0A4Y2R9B2"/>
<evidence type="ECO:0000313" key="2">
    <source>
        <dbReference type="EMBL" id="GBN72347.1"/>
    </source>
</evidence>
<dbReference type="OrthoDB" id="10051775at2759"/>
<dbReference type="Proteomes" id="UP000499080">
    <property type="component" value="Unassembled WGS sequence"/>
</dbReference>
<sequence>MALFAEEQKVDLLSRAAEVGLDVSPTVSSLELMRIQKEKQQKEREEGEKGERERDENTVLLKRLEIEAKREQAEKERENAVLLKKVELEIRSEENRVNYRRKSEVFIRCASSDPKVGDISLYLTLFELQMERAKLPEELWVLHLIELLPNDMAQLIAR</sequence>